<organism evidence="2 3">
    <name type="scientific">Luteolibacter pohnpeiensis</name>
    <dbReference type="NCBI Taxonomy" id="454153"/>
    <lineage>
        <taxon>Bacteria</taxon>
        <taxon>Pseudomonadati</taxon>
        <taxon>Verrucomicrobiota</taxon>
        <taxon>Verrucomicrobiia</taxon>
        <taxon>Verrucomicrobiales</taxon>
        <taxon>Verrucomicrobiaceae</taxon>
        <taxon>Luteolibacter</taxon>
    </lineage>
</organism>
<proteinExistence type="predicted"/>
<name>A0A934S697_9BACT</name>
<sequence>MTYPDDENGDVFRRMEAHGFDFSKEHVVNFHAVIATEEEADKVARMFLADHKAGQKLENIETKPHEIGGMCLDLAKKMIVTYESVAGFEALLAERVSQFEGYLDGWGVMQQD</sequence>
<evidence type="ECO:0000259" key="1">
    <source>
        <dbReference type="Pfam" id="PF06877"/>
    </source>
</evidence>
<protein>
    <submittedName>
        <fullName evidence="2">Ribonuclease E inhibitor RraB</fullName>
    </submittedName>
</protein>
<feature type="domain" description="Regulator of ribonuclease activity B" evidence="1">
    <location>
        <begin position="6"/>
        <end position="108"/>
    </location>
</feature>
<accession>A0A934S697</accession>
<comment type="caution">
    <text evidence="2">The sequence shown here is derived from an EMBL/GenBank/DDBJ whole genome shotgun (WGS) entry which is preliminary data.</text>
</comment>
<dbReference type="Gene3D" id="3.30.70.970">
    <property type="entry name" value="RraB-like"/>
    <property type="match status" value="1"/>
</dbReference>
<dbReference type="Pfam" id="PF06877">
    <property type="entry name" value="RraB"/>
    <property type="match status" value="1"/>
</dbReference>
<gene>
    <name evidence="2" type="ORF">JIN85_05980</name>
</gene>
<keyword evidence="3" id="KW-1185">Reference proteome</keyword>
<evidence type="ECO:0000313" key="3">
    <source>
        <dbReference type="Proteomes" id="UP000603141"/>
    </source>
</evidence>
<evidence type="ECO:0000313" key="2">
    <source>
        <dbReference type="EMBL" id="MBK1881954.1"/>
    </source>
</evidence>
<dbReference type="InterPro" id="IPR036701">
    <property type="entry name" value="RraB-like_sf"/>
</dbReference>
<dbReference type="InterPro" id="IPR009671">
    <property type="entry name" value="RraB_dom"/>
</dbReference>
<dbReference type="SUPFAM" id="SSF89946">
    <property type="entry name" value="Hypothetical protein VC0424"/>
    <property type="match status" value="1"/>
</dbReference>
<reference evidence="2" key="1">
    <citation type="submission" date="2021-01" db="EMBL/GenBank/DDBJ databases">
        <title>Modified the classification status of verrucomicrobia.</title>
        <authorList>
            <person name="Feng X."/>
        </authorList>
    </citation>
    <scope>NUCLEOTIDE SEQUENCE</scope>
    <source>
        <strain evidence="2">KCTC 22041</strain>
    </source>
</reference>
<dbReference type="Proteomes" id="UP000603141">
    <property type="component" value="Unassembled WGS sequence"/>
</dbReference>
<dbReference type="RefSeq" id="WP_200268624.1">
    <property type="nucleotide sequence ID" value="NZ_JAENIJ010000007.1"/>
</dbReference>
<dbReference type="AlphaFoldDB" id="A0A934S697"/>
<dbReference type="EMBL" id="JAENIJ010000007">
    <property type="protein sequence ID" value="MBK1881954.1"/>
    <property type="molecule type" value="Genomic_DNA"/>
</dbReference>